<organism evidence="1 2">
    <name type="scientific">Streptomyces filipinensis</name>
    <dbReference type="NCBI Taxonomy" id="66887"/>
    <lineage>
        <taxon>Bacteria</taxon>
        <taxon>Bacillati</taxon>
        <taxon>Actinomycetota</taxon>
        <taxon>Actinomycetes</taxon>
        <taxon>Kitasatosporales</taxon>
        <taxon>Streptomycetaceae</taxon>
        <taxon>Streptomyces</taxon>
    </lineage>
</organism>
<comment type="caution">
    <text evidence="1">The sequence shown here is derived from an EMBL/GenBank/DDBJ whole genome shotgun (WGS) entry which is preliminary data.</text>
</comment>
<name>A0A918IAB5_9ACTN</name>
<dbReference type="AlphaFoldDB" id="A0A918IAB5"/>
<reference evidence="1" key="2">
    <citation type="submission" date="2020-09" db="EMBL/GenBank/DDBJ databases">
        <authorList>
            <person name="Sun Q."/>
            <person name="Ohkuma M."/>
        </authorList>
    </citation>
    <scope>NUCLEOTIDE SEQUENCE</scope>
    <source>
        <strain evidence="1">JCM 4369</strain>
    </source>
</reference>
<evidence type="ECO:0000313" key="2">
    <source>
        <dbReference type="Proteomes" id="UP000618795"/>
    </source>
</evidence>
<accession>A0A918IAB5</accession>
<gene>
    <name evidence="1" type="ORF">GCM10010260_29820</name>
</gene>
<evidence type="ECO:0000313" key="1">
    <source>
        <dbReference type="EMBL" id="GGU93040.1"/>
    </source>
</evidence>
<dbReference type="EMBL" id="BMTD01000005">
    <property type="protein sequence ID" value="GGU93040.1"/>
    <property type="molecule type" value="Genomic_DNA"/>
</dbReference>
<sequence length="79" mass="8075">MQGCLVGNRELVGSCGQAAPLFEVVDAPLDGVPLRVCLAVEAGRAASETASPQAVANLIGRLWKDNADTPTPQVDTDGA</sequence>
<proteinExistence type="predicted"/>
<protein>
    <submittedName>
        <fullName evidence="1">Uncharacterized protein</fullName>
    </submittedName>
</protein>
<reference evidence="1" key="1">
    <citation type="journal article" date="2014" name="Int. J. Syst. Evol. Microbiol.">
        <title>Complete genome sequence of Corynebacterium casei LMG S-19264T (=DSM 44701T), isolated from a smear-ripened cheese.</title>
        <authorList>
            <consortium name="US DOE Joint Genome Institute (JGI-PGF)"/>
            <person name="Walter F."/>
            <person name="Albersmeier A."/>
            <person name="Kalinowski J."/>
            <person name="Ruckert C."/>
        </authorList>
    </citation>
    <scope>NUCLEOTIDE SEQUENCE</scope>
    <source>
        <strain evidence="1">JCM 4369</strain>
    </source>
</reference>
<keyword evidence="2" id="KW-1185">Reference proteome</keyword>
<dbReference type="Proteomes" id="UP000618795">
    <property type="component" value="Unassembled WGS sequence"/>
</dbReference>